<dbReference type="GO" id="GO:0016787">
    <property type="term" value="F:hydrolase activity"/>
    <property type="evidence" value="ECO:0007669"/>
    <property type="project" value="UniProtKB-UniRule"/>
</dbReference>
<dbReference type="SUPFAM" id="SSF52151">
    <property type="entry name" value="FabD/lysophospholipase-like"/>
    <property type="match status" value="1"/>
</dbReference>
<dbReference type="PROSITE" id="PS51635">
    <property type="entry name" value="PNPLA"/>
    <property type="match status" value="1"/>
</dbReference>
<evidence type="ECO:0000256" key="5">
    <source>
        <dbReference type="SAM" id="SignalP"/>
    </source>
</evidence>
<protein>
    <submittedName>
        <fullName evidence="7">NTE family protein</fullName>
    </submittedName>
</protein>
<evidence type="ECO:0000313" key="7">
    <source>
        <dbReference type="EMBL" id="SIR79023.1"/>
    </source>
</evidence>
<dbReference type="InterPro" id="IPR050301">
    <property type="entry name" value="NTE"/>
</dbReference>
<keyword evidence="5" id="KW-0732">Signal</keyword>
<evidence type="ECO:0000256" key="4">
    <source>
        <dbReference type="PROSITE-ProRule" id="PRU01161"/>
    </source>
</evidence>
<gene>
    <name evidence="7" type="ORF">SAMN02745664_10294</name>
</gene>
<dbReference type="PANTHER" id="PTHR14226:SF29">
    <property type="entry name" value="NEUROPATHY TARGET ESTERASE SWS"/>
    <property type="match status" value="1"/>
</dbReference>
<keyword evidence="1 4" id="KW-0378">Hydrolase</keyword>
<keyword evidence="3 4" id="KW-0443">Lipid metabolism</keyword>
<keyword evidence="2 4" id="KW-0442">Lipid degradation</keyword>
<feature type="signal peptide" evidence="5">
    <location>
        <begin position="1"/>
        <end position="20"/>
    </location>
</feature>
<evidence type="ECO:0000256" key="2">
    <source>
        <dbReference type="ARBA" id="ARBA00022963"/>
    </source>
</evidence>
<dbReference type="InterPro" id="IPR002641">
    <property type="entry name" value="PNPLA_dom"/>
</dbReference>
<organism evidence="7 8">
    <name type="scientific">Moraxella cuniculi DSM 21768</name>
    <dbReference type="NCBI Taxonomy" id="1122245"/>
    <lineage>
        <taxon>Bacteria</taxon>
        <taxon>Pseudomonadati</taxon>
        <taxon>Pseudomonadota</taxon>
        <taxon>Gammaproteobacteria</taxon>
        <taxon>Moraxellales</taxon>
        <taxon>Moraxellaceae</taxon>
        <taxon>Moraxella</taxon>
    </lineage>
</organism>
<feature type="short sequence motif" description="GXSXG" evidence="4">
    <location>
        <begin position="70"/>
        <end position="74"/>
    </location>
</feature>
<dbReference type="Proteomes" id="UP000187495">
    <property type="component" value="Unassembled WGS sequence"/>
</dbReference>
<name>A0A1N7DT00_9GAMM</name>
<dbReference type="EMBL" id="FTNU01000002">
    <property type="protein sequence ID" value="SIR79023.1"/>
    <property type="molecule type" value="Genomic_DNA"/>
</dbReference>
<feature type="domain" description="PNPLA" evidence="6">
    <location>
        <begin position="39"/>
        <end position="200"/>
    </location>
</feature>
<comment type="caution">
    <text evidence="4">Lacks conserved residue(s) required for the propagation of feature annotation.</text>
</comment>
<dbReference type="PROSITE" id="PS51257">
    <property type="entry name" value="PROKAR_LIPOPROTEIN"/>
    <property type="match status" value="1"/>
</dbReference>
<dbReference type="PANTHER" id="PTHR14226">
    <property type="entry name" value="NEUROPATHY TARGET ESTERASE/SWISS CHEESE D.MELANOGASTER"/>
    <property type="match status" value="1"/>
</dbReference>
<dbReference type="Pfam" id="PF01734">
    <property type="entry name" value="Patatin"/>
    <property type="match status" value="1"/>
</dbReference>
<keyword evidence="8" id="KW-1185">Reference proteome</keyword>
<evidence type="ECO:0000259" key="6">
    <source>
        <dbReference type="PROSITE" id="PS51635"/>
    </source>
</evidence>
<dbReference type="GO" id="GO:0016042">
    <property type="term" value="P:lipid catabolic process"/>
    <property type="evidence" value="ECO:0007669"/>
    <property type="project" value="UniProtKB-UniRule"/>
</dbReference>
<feature type="short sequence motif" description="GXGXXG" evidence="4">
    <location>
        <begin position="43"/>
        <end position="48"/>
    </location>
</feature>
<evidence type="ECO:0000256" key="1">
    <source>
        <dbReference type="ARBA" id="ARBA00022801"/>
    </source>
</evidence>
<proteinExistence type="predicted"/>
<evidence type="ECO:0000313" key="8">
    <source>
        <dbReference type="Proteomes" id="UP000187495"/>
    </source>
</evidence>
<feature type="active site" description="Nucleophile" evidence="4">
    <location>
        <position position="72"/>
    </location>
</feature>
<accession>A0A1N7DT00</accession>
<feature type="active site" description="Proton acceptor" evidence="4">
    <location>
        <position position="187"/>
    </location>
</feature>
<evidence type="ECO:0000256" key="3">
    <source>
        <dbReference type="ARBA" id="ARBA00023098"/>
    </source>
</evidence>
<dbReference type="RefSeq" id="WP_076554584.1">
    <property type="nucleotide sequence ID" value="NZ_FTNU01000002.1"/>
</dbReference>
<reference evidence="8" key="1">
    <citation type="submission" date="2017-01" db="EMBL/GenBank/DDBJ databases">
        <authorList>
            <person name="Varghese N."/>
            <person name="Submissions S."/>
        </authorList>
    </citation>
    <scope>NUCLEOTIDE SEQUENCE [LARGE SCALE GENOMIC DNA]</scope>
    <source>
        <strain evidence="8">DSM 21768</strain>
    </source>
</reference>
<feature type="chain" id="PRO_5012320193" evidence="5">
    <location>
        <begin position="21"/>
        <end position="377"/>
    </location>
</feature>
<sequence length="377" mass="39712">MKLLALALPAALLLSACSTKQTPSPQPVQTTPKRPVVALVLGGGGTRGFAHVGVIQALEKNGIRPDMVVGTSVGAMVGALYASGKTADELKQLAITLNEKDIIELSPSKQGLIDGTRLRRYVNQQVNHRPIGSFAMRYAAVATELPSKTTVVFDTGEAGIAVQASTSVPELFIAPRIPENGGKKYIDGSQSALVPARVARNLGADVVIAVDLMTPAQTTTDDQTTQNKGEINITRTDTAISAKWGDKTLALPIDLTQLDKATAELPFELPLGSIVGNIIKSIPTDTTIALPDNLPKNLPTSPADLWQLFDQAGKNLAISADDIAASDVLIRPLVTEVSPFDTSKRLELINAGKIATIAQLPAINTAIDTANNRHSGK</sequence>
<dbReference type="InterPro" id="IPR016035">
    <property type="entry name" value="Acyl_Trfase/lysoPLipase"/>
</dbReference>
<dbReference type="Gene3D" id="3.40.1090.10">
    <property type="entry name" value="Cytosolic phospholipase A2 catalytic domain"/>
    <property type="match status" value="2"/>
</dbReference>
<dbReference type="AlphaFoldDB" id="A0A1N7DT00"/>